<evidence type="ECO:0000313" key="7">
    <source>
        <dbReference type="EMBL" id="PWA63571.1"/>
    </source>
</evidence>
<dbReference type="EMBL" id="PKPP01004610">
    <property type="protein sequence ID" value="PWA63571.1"/>
    <property type="molecule type" value="Genomic_DNA"/>
</dbReference>
<dbReference type="PANTHER" id="PTHR43184">
    <property type="entry name" value="MAJOR FACILITATOR SUPERFAMILY TRANSPORTER 16, ISOFORM B"/>
    <property type="match status" value="1"/>
</dbReference>
<name>A0A2U1MQM2_ARTAN</name>
<dbReference type="PANTHER" id="PTHR43184:SF24">
    <property type="entry name" value="MAJOR FACILITATOR SUPERFAMILY (MFS) PROFILE DOMAIN-CONTAINING PROTEIN"/>
    <property type="match status" value="1"/>
</dbReference>
<dbReference type="Gene3D" id="1.20.1250.20">
    <property type="entry name" value="MFS general substrate transporter like domains"/>
    <property type="match status" value="1"/>
</dbReference>
<gene>
    <name evidence="7" type="ORF">CTI12_AA349590</name>
</gene>
<comment type="subcellular location">
    <subcellularLocation>
        <location evidence="1">Membrane</location>
        <topology evidence="1">Multi-pass membrane protein</topology>
    </subcellularLocation>
</comment>
<proteinExistence type="inferred from homology"/>
<evidence type="ECO:0000256" key="3">
    <source>
        <dbReference type="ARBA" id="ARBA00022989"/>
    </source>
</evidence>
<comment type="caution">
    <text evidence="7">The sequence shown here is derived from an EMBL/GenBank/DDBJ whole genome shotgun (WGS) entry which is preliminary data.</text>
</comment>
<feature type="transmembrane region" description="Helical" evidence="6">
    <location>
        <begin position="104"/>
        <end position="125"/>
    </location>
</feature>
<evidence type="ECO:0000256" key="2">
    <source>
        <dbReference type="ARBA" id="ARBA00022692"/>
    </source>
</evidence>
<dbReference type="OrthoDB" id="1743584at2759"/>
<dbReference type="Proteomes" id="UP000245207">
    <property type="component" value="Unassembled WGS sequence"/>
</dbReference>
<accession>A0A2U1MQM2</accession>
<dbReference type="AlphaFoldDB" id="A0A2U1MQM2"/>
<keyword evidence="3 6" id="KW-1133">Transmembrane helix</keyword>
<dbReference type="InterPro" id="IPR036259">
    <property type="entry name" value="MFS_trans_sf"/>
</dbReference>
<protein>
    <submittedName>
        <fullName evidence="7">Major facilitator superfamily domain protein</fullName>
    </submittedName>
</protein>
<keyword evidence="4 6" id="KW-0472">Membrane</keyword>
<dbReference type="GO" id="GO:0055062">
    <property type="term" value="P:phosphate ion homeostasis"/>
    <property type="evidence" value="ECO:0007669"/>
    <property type="project" value="TreeGrafter"/>
</dbReference>
<evidence type="ECO:0000256" key="4">
    <source>
        <dbReference type="ARBA" id="ARBA00023136"/>
    </source>
</evidence>
<reference evidence="7 8" key="1">
    <citation type="journal article" date="2018" name="Mol. Plant">
        <title>The genome of Artemisia annua provides insight into the evolution of Asteraceae family and artemisinin biosynthesis.</title>
        <authorList>
            <person name="Shen Q."/>
            <person name="Zhang L."/>
            <person name="Liao Z."/>
            <person name="Wang S."/>
            <person name="Yan T."/>
            <person name="Shi P."/>
            <person name="Liu M."/>
            <person name="Fu X."/>
            <person name="Pan Q."/>
            <person name="Wang Y."/>
            <person name="Lv Z."/>
            <person name="Lu X."/>
            <person name="Zhang F."/>
            <person name="Jiang W."/>
            <person name="Ma Y."/>
            <person name="Chen M."/>
            <person name="Hao X."/>
            <person name="Li L."/>
            <person name="Tang Y."/>
            <person name="Lv G."/>
            <person name="Zhou Y."/>
            <person name="Sun X."/>
            <person name="Brodelius P.E."/>
            <person name="Rose J.K.C."/>
            <person name="Tang K."/>
        </authorList>
    </citation>
    <scope>NUCLEOTIDE SEQUENCE [LARGE SCALE GENOMIC DNA]</scope>
    <source>
        <strain evidence="8">cv. Huhao1</strain>
        <tissue evidence="7">Leaf</tissue>
    </source>
</reference>
<evidence type="ECO:0000313" key="8">
    <source>
        <dbReference type="Proteomes" id="UP000245207"/>
    </source>
</evidence>
<dbReference type="SUPFAM" id="SSF103473">
    <property type="entry name" value="MFS general substrate transporter"/>
    <property type="match status" value="1"/>
</dbReference>
<comment type="similarity">
    <text evidence="5">Belongs to the major facilitator superfamily. Phosphate:H(+) symporter (TC 2.A.1.9) family.</text>
</comment>
<keyword evidence="2 6" id="KW-0812">Transmembrane</keyword>
<dbReference type="STRING" id="35608.A0A2U1MQM2"/>
<sequence>MLCLSTEWRLINCQHHRELGFDFFVSSLVYVRLLTPVRPSGDFETGMMVTGCKWWSSVREKPGGIAVRVGGKPGKKQIIDGTGSIGAAVGPLLTGYISTQSWSAVFSMLMVAAFVAGLFLTRLVVAEIATKWQDSRRGLTSSIRRSPTVEV</sequence>
<organism evidence="7 8">
    <name type="scientific">Artemisia annua</name>
    <name type="common">Sweet wormwood</name>
    <dbReference type="NCBI Taxonomy" id="35608"/>
    <lineage>
        <taxon>Eukaryota</taxon>
        <taxon>Viridiplantae</taxon>
        <taxon>Streptophyta</taxon>
        <taxon>Embryophyta</taxon>
        <taxon>Tracheophyta</taxon>
        <taxon>Spermatophyta</taxon>
        <taxon>Magnoliopsida</taxon>
        <taxon>eudicotyledons</taxon>
        <taxon>Gunneridae</taxon>
        <taxon>Pentapetalae</taxon>
        <taxon>asterids</taxon>
        <taxon>campanulids</taxon>
        <taxon>Asterales</taxon>
        <taxon>Asteraceae</taxon>
        <taxon>Asteroideae</taxon>
        <taxon>Anthemideae</taxon>
        <taxon>Artemisiinae</taxon>
        <taxon>Artemisia</taxon>
    </lineage>
</organism>
<evidence type="ECO:0000256" key="1">
    <source>
        <dbReference type="ARBA" id="ARBA00004141"/>
    </source>
</evidence>
<evidence type="ECO:0000256" key="5">
    <source>
        <dbReference type="ARBA" id="ARBA00044504"/>
    </source>
</evidence>
<keyword evidence="8" id="KW-1185">Reference proteome</keyword>
<evidence type="ECO:0000256" key="6">
    <source>
        <dbReference type="SAM" id="Phobius"/>
    </source>
</evidence>
<dbReference type="GO" id="GO:0016020">
    <property type="term" value="C:membrane"/>
    <property type="evidence" value="ECO:0007669"/>
    <property type="project" value="UniProtKB-SubCell"/>
</dbReference>